<sequence>MAFEQHSLNGYNSGCAWQLEINLKSLDLFENCLKDTLNLTEGPIKISDYGCSEGKNSIIYFSECLKRFRSYSNRTVWITHTDLPSNNWSEVHNLLNSCDFSYLNLPNTYFSTVGRSFFNQIFPSNSIHVGFSAFSFHYLSKKPVRPEGDTSLVHGGFIKQGFEDMKTILKHRIEELVPGGTLTTIVACSGEQLNMVLGKIFIMPFIALLNQGLISEEKIKTMEWNVHGMKIEEMRNVLKEFDDKIDVVHLEVNKRICPFYTEYLETHDLSLYQDKLNNYFSVLSKLQLFSILDDKTEEEKQMIFERFQEETKKVIAADLSEVYMEIITLVIRKK</sequence>
<evidence type="ECO:0000256" key="2">
    <source>
        <dbReference type="ARBA" id="ARBA00022842"/>
    </source>
</evidence>
<dbReference type="GO" id="GO:0046872">
    <property type="term" value="F:metal ion binding"/>
    <property type="evidence" value="ECO:0007669"/>
    <property type="project" value="UniProtKB-KW"/>
</dbReference>
<dbReference type="Gene3D" id="3.40.50.150">
    <property type="entry name" value="Vaccinia Virus protein VP39"/>
    <property type="match status" value="1"/>
</dbReference>
<dbReference type="InterPro" id="IPR042086">
    <property type="entry name" value="MeTrfase_capping"/>
</dbReference>
<dbReference type="PANTHER" id="PTHR31009">
    <property type="entry name" value="S-ADENOSYL-L-METHIONINE:CARBOXYL METHYLTRANSFERASE FAMILY PROTEIN"/>
    <property type="match status" value="1"/>
</dbReference>
<keyword evidence="1" id="KW-0479">Metal-binding</keyword>
<keyword evidence="4" id="KW-1185">Reference proteome</keyword>
<evidence type="ECO:0000256" key="1">
    <source>
        <dbReference type="ARBA" id="ARBA00022723"/>
    </source>
</evidence>
<evidence type="ECO:0000313" key="4">
    <source>
        <dbReference type="Proteomes" id="UP000187209"/>
    </source>
</evidence>
<accession>A0A1R2BUH8</accession>
<proteinExistence type="predicted"/>
<reference evidence="3 4" key="1">
    <citation type="submission" date="2016-11" db="EMBL/GenBank/DDBJ databases">
        <title>The macronuclear genome of Stentor coeruleus: a giant cell with tiny introns.</title>
        <authorList>
            <person name="Slabodnick M."/>
            <person name="Ruby J.G."/>
            <person name="Reiff S.B."/>
            <person name="Swart E.C."/>
            <person name="Gosai S."/>
            <person name="Prabakaran S."/>
            <person name="Witkowska E."/>
            <person name="Larue G.E."/>
            <person name="Fisher S."/>
            <person name="Freeman R.M."/>
            <person name="Gunawardena J."/>
            <person name="Chu W."/>
            <person name="Stover N.A."/>
            <person name="Gregory B.D."/>
            <person name="Nowacki M."/>
            <person name="Derisi J."/>
            <person name="Roy S.W."/>
            <person name="Marshall W.F."/>
            <person name="Sood P."/>
        </authorList>
    </citation>
    <scope>NUCLEOTIDE SEQUENCE [LARGE SCALE GENOMIC DNA]</scope>
    <source>
        <strain evidence="3">WM001</strain>
    </source>
</reference>
<dbReference type="Pfam" id="PF03492">
    <property type="entry name" value="Methyltransf_7"/>
    <property type="match status" value="1"/>
</dbReference>
<evidence type="ECO:0000313" key="3">
    <source>
        <dbReference type="EMBL" id="OMJ80463.1"/>
    </source>
</evidence>
<dbReference type="Proteomes" id="UP000187209">
    <property type="component" value="Unassembled WGS sequence"/>
</dbReference>
<dbReference type="GO" id="GO:0008168">
    <property type="term" value="F:methyltransferase activity"/>
    <property type="evidence" value="ECO:0007669"/>
    <property type="project" value="InterPro"/>
</dbReference>
<evidence type="ECO:0008006" key="5">
    <source>
        <dbReference type="Google" id="ProtNLM"/>
    </source>
</evidence>
<dbReference type="AlphaFoldDB" id="A0A1R2BUH8"/>
<dbReference type="InterPro" id="IPR029063">
    <property type="entry name" value="SAM-dependent_MTases_sf"/>
</dbReference>
<dbReference type="Gene3D" id="1.10.1200.270">
    <property type="entry name" value="Methyltransferase, alpha-helical capping domain"/>
    <property type="match status" value="1"/>
</dbReference>
<keyword evidence="2" id="KW-0460">Magnesium</keyword>
<name>A0A1R2BUH8_9CILI</name>
<dbReference type="SUPFAM" id="SSF53335">
    <property type="entry name" value="S-adenosyl-L-methionine-dependent methyltransferases"/>
    <property type="match status" value="1"/>
</dbReference>
<dbReference type="EMBL" id="MPUH01000422">
    <property type="protein sequence ID" value="OMJ80463.1"/>
    <property type="molecule type" value="Genomic_DNA"/>
</dbReference>
<gene>
    <name evidence="3" type="ORF">SteCoe_19266</name>
</gene>
<organism evidence="3 4">
    <name type="scientific">Stentor coeruleus</name>
    <dbReference type="NCBI Taxonomy" id="5963"/>
    <lineage>
        <taxon>Eukaryota</taxon>
        <taxon>Sar</taxon>
        <taxon>Alveolata</taxon>
        <taxon>Ciliophora</taxon>
        <taxon>Postciliodesmatophora</taxon>
        <taxon>Heterotrichea</taxon>
        <taxon>Heterotrichida</taxon>
        <taxon>Stentoridae</taxon>
        <taxon>Stentor</taxon>
    </lineage>
</organism>
<dbReference type="OrthoDB" id="419980at2759"/>
<protein>
    <recommendedName>
        <fullName evidence="5">SAM dependent carboxyl methyltransferase</fullName>
    </recommendedName>
</protein>
<dbReference type="InterPro" id="IPR005299">
    <property type="entry name" value="MeTrfase_7"/>
</dbReference>
<comment type="caution">
    <text evidence="3">The sequence shown here is derived from an EMBL/GenBank/DDBJ whole genome shotgun (WGS) entry which is preliminary data.</text>
</comment>